<proteinExistence type="predicted"/>
<accession>A0A7J8WQ77</accession>
<dbReference type="Proteomes" id="UP000593577">
    <property type="component" value="Unassembled WGS sequence"/>
</dbReference>
<gene>
    <name evidence="1" type="ORF">Goari_018588</name>
</gene>
<dbReference type="EMBL" id="JABFAA010000002">
    <property type="protein sequence ID" value="MBA0677168.1"/>
    <property type="molecule type" value="Genomic_DNA"/>
</dbReference>
<evidence type="ECO:0000313" key="2">
    <source>
        <dbReference type="Proteomes" id="UP000593577"/>
    </source>
</evidence>
<dbReference type="AlphaFoldDB" id="A0A7J8WQ77"/>
<organism evidence="1 2">
    <name type="scientific">Gossypium aridum</name>
    <name type="common">American cotton</name>
    <name type="synonym">Erioxylum aridum</name>
    <dbReference type="NCBI Taxonomy" id="34290"/>
    <lineage>
        <taxon>Eukaryota</taxon>
        <taxon>Viridiplantae</taxon>
        <taxon>Streptophyta</taxon>
        <taxon>Embryophyta</taxon>
        <taxon>Tracheophyta</taxon>
        <taxon>Spermatophyta</taxon>
        <taxon>Magnoliopsida</taxon>
        <taxon>eudicotyledons</taxon>
        <taxon>Gunneridae</taxon>
        <taxon>Pentapetalae</taxon>
        <taxon>rosids</taxon>
        <taxon>malvids</taxon>
        <taxon>Malvales</taxon>
        <taxon>Malvaceae</taxon>
        <taxon>Malvoideae</taxon>
        <taxon>Gossypium</taxon>
    </lineage>
</organism>
<keyword evidence="2" id="KW-1185">Reference proteome</keyword>
<protein>
    <submittedName>
        <fullName evidence="1">Uncharacterized protein</fullName>
    </submittedName>
</protein>
<reference evidence="1 2" key="1">
    <citation type="journal article" date="2019" name="Genome Biol. Evol.">
        <title>Insights into the evolution of the New World diploid cottons (Gossypium, subgenus Houzingenia) based on genome sequencing.</title>
        <authorList>
            <person name="Grover C.E."/>
            <person name="Arick M.A. 2nd"/>
            <person name="Thrash A."/>
            <person name="Conover J.L."/>
            <person name="Sanders W.S."/>
            <person name="Peterson D.G."/>
            <person name="Frelichowski J.E."/>
            <person name="Scheffler J.A."/>
            <person name="Scheffler B.E."/>
            <person name="Wendel J.F."/>
        </authorList>
    </citation>
    <scope>NUCLEOTIDE SEQUENCE [LARGE SCALE GENOMIC DNA]</scope>
    <source>
        <strain evidence="1">185</strain>
        <tissue evidence="1">Leaf</tissue>
    </source>
</reference>
<name>A0A7J8WQ77_GOSAI</name>
<evidence type="ECO:0000313" key="1">
    <source>
        <dbReference type="EMBL" id="MBA0677168.1"/>
    </source>
</evidence>
<sequence>MVDGSVVIGSVQSSDCGTLRNNFAELAKDSTKERRERYVHAYILQLGIHHVGDIVPGDVSGTEIRKIQNWWLPFTTTIMGSVPFSIFTYSSELSIYISTRNKWNHTPTHMGLPTKLQDIQLLLDQRLEVNFEWKPNENLAIRAIIPEKFFVNPNAWHVKASL</sequence>
<comment type="caution">
    <text evidence="1">The sequence shown here is derived from an EMBL/GenBank/DDBJ whole genome shotgun (WGS) entry which is preliminary data.</text>
</comment>
<feature type="non-terminal residue" evidence="1">
    <location>
        <position position="162"/>
    </location>
</feature>